<dbReference type="PATRIC" id="fig|294.124.peg.1224"/>
<dbReference type="RefSeq" id="WP_042728898.1">
    <property type="nucleotide sequence ID" value="NZ_JXNZ01000036.1"/>
</dbReference>
<keyword evidence="1" id="KW-0472">Membrane</keyword>
<dbReference type="OrthoDB" id="7028938at2"/>
<dbReference type="AlphaFoldDB" id="A0A0D0PNW8"/>
<gene>
    <name evidence="2" type="ORF">RL74_05990</name>
</gene>
<protein>
    <submittedName>
        <fullName evidence="2">Uncharacterized protein</fullName>
    </submittedName>
</protein>
<proteinExistence type="predicted"/>
<name>A0A0D0PNW8_PSEFL</name>
<organism evidence="2 3">
    <name type="scientific">Pseudomonas fluorescens</name>
    <dbReference type="NCBI Taxonomy" id="294"/>
    <lineage>
        <taxon>Bacteria</taxon>
        <taxon>Pseudomonadati</taxon>
        <taxon>Pseudomonadota</taxon>
        <taxon>Gammaproteobacteria</taxon>
        <taxon>Pseudomonadales</taxon>
        <taxon>Pseudomonadaceae</taxon>
        <taxon>Pseudomonas</taxon>
    </lineage>
</organism>
<dbReference type="Proteomes" id="UP000032101">
    <property type="component" value="Unassembled WGS sequence"/>
</dbReference>
<feature type="transmembrane region" description="Helical" evidence="1">
    <location>
        <begin position="20"/>
        <end position="39"/>
    </location>
</feature>
<evidence type="ECO:0000313" key="2">
    <source>
        <dbReference type="EMBL" id="KIQ60328.1"/>
    </source>
</evidence>
<sequence length="97" mass="10990">MNRQSAASFRMTSLHIQQGLWAALALLITLVVGQQWMLWQESQQPETPHVSIQHAPQTHFSAVSSTSMKEAAASMRMMDVDQAQPVADLPRQERWVF</sequence>
<dbReference type="EMBL" id="JXNZ01000036">
    <property type="protein sequence ID" value="KIQ60328.1"/>
    <property type="molecule type" value="Genomic_DNA"/>
</dbReference>
<evidence type="ECO:0000313" key="3">
    <source>
        <dbReference type="Proteomes" id="UP000032101"/>
    </source>
</evidence>
<keyword evidence="1" id="KW-1133">Transmembrane helix</keyword>
<reference evidence="2 3" key="1">
    <citation type="submission" date="2015-01" db="EMBL/GenBank/DDBJ databases">
        <title>Draft Genome Sequence of the Biocontrol and Plant Growth-Promoting Rhizobacteria (PGPR) Pseudomonas fluorescens UM270.</title>
        <authorList>
            <person name="Hernandez-Salmeron J.E."/>
            <person name="Santoyo G."/>
            <person name="Moreno-Hagelsieb G."/>
            <person name="Hernandez-Leon R."/>
        </authorList>
    </citation>
    <scope>NUCLEOTIDE SEQUENCE [LARGE SCALE GENOMIC DNA]</scope>
    <source>
        <strain evidence="2 3">UM270</strain>
    </source>
</reference>
<keyword evidence="1" id="KW-0812">Transmembrane</keyword>
<accession>A0A0D0PNW8</accession>
<evidence type="ECO:0000256" key="1">
    <source>
        <dbReference type="SAM" id="Phobius"/>
    </source>
</evidence>
<comment type="caution">
    <text evidence="2">The sequence shown here is derived from an EMBL/GenBank/DDBJ whole genome shotgun (WGS) entry which is preliminary data.</text>
</comment>